<evidence type="ECO:0000259" key="4">
    <source>
        <dbReference type="Pfam" id="PF17172"/>
    </source>
</evidence>
<dbReference type="GO" id="GO:0005737">
    <property type="term" value="C:cytoplasm"/>
    <property type="evidence" value="ECO:0007669"/>
    <property type="project" value="TreeGrafter"/>
</dbReference>
<dbReference type="SFLD" id="SFLDG01200">
    <property type="entry name" value="SUF1.1"/>
    <property type="match status" value="1"/>
</dbReference>
<feature type="domain" description="Thioredoxin-like fold" evidence="4">
    <location>
        <begin position="60"/>
        <end position="153"/>
    </location>
</feature>
<reference evidence="5 6" key="1">
    <citation type="submission" date="2015-12" db="EMBL/GenBank/DDBJ databases">
        <title>The genome of Folsomia candida.</title>
        <authorList>
            <person name="Faddeeva A."/>
            <person name="Derks M.F."/>
            <person name="Anvar Y."/>
            <person name="Smit S."/>
            <person name="Van Straalen N."/>
            <person name="Roelofs D."/>
        </authorList>
    </citation>
    <scope>NUCLEOTIDE SEQUENCE [LARGE SCALE GENOMIC DNA]</scope>
    <source>
        <strain evidence="5 6">VU population</strain>
        <tissue evidence="5">Whole body</tissue>
    </source>
</reference>
<dbReference type="PANTHER" id="PTHR12289:SF41">
    <property type="entry name" value="FAILED AXON CONNECTIONS-RELATED"/>
    <property type="match status" value="1"/>
</dbReference>
<sequence>MLPLLPTIILGGVIIAYFFVIPKIKEVRMQKRLERWNHTKKDVVIMHAIRRGRTVCHPSPYVVKLETWLRMAKINYETDLTLADAWGPKGRFPWISLNGEHLGDSQLIIDFLKKKFDVKLGNEYSKEKLAVGGAIRIMLDEHFFWGLALYRFVYGPFSSLRQVMGTFVPVWRSFIFRLYAGRAFTARSKGHGIGLHNRQEIEQLTLNDLTLLSELLGDKKFILGETPCEYDATIFGHLTQVTWGLPGSIYEAAVQKDLKNLKEYAIRMKETFYPDWDKILEK</sequence>
<dbReference type="InterPro" id="IPR012336">
    <property type="entry name" value="Thioredoxin-like_fold"/>
</dbReference>
<dbReference type="AlphaFoldDB" id="A0A226EFL4"/>
<dbReference type="PANTHER" id="PTHR12289">
    <property type="entry name" value="METAXIN RELATED"/>
    <property type="match status" value="1"/>
</dbReference>
<dbReference type="Pfam" id="PF17171">
    <property type="entry name" value="GST_C_6"/>
    <property type="match status" value="1"/>
</dbReference>
<proteinExistence type="inferred from homology"/>
<dbReference type="SFLD" id="SFLDS00019">
    <property type="entry name" value="Glutathione_Transferase_(cytos"/>
    <property type="match status" value="1"/>
</dbReference>
<feature type="domain" description="Metaxin glutathione S-transferase" evidence="3">
    <location>
        <begin position="207"/>
        <end position="268"/>
    </location>
</feature>
<evidence type="ECO:0000259" key="3">
    <source>
        <dbReference type="Pfam" id="PF17171"/>
    </source>
</evidence>
<dbReference type="InterPro" id="IPR033468">
    <property type="entry name" value="Metaxin_GST"/>
</dbReference>
<dbReference type="CDD" id="cd03193">
    <property type="entry name" value="GST_C_Metaxin"/>
    <property type="match status" value="1"/>
</dbReference>
<evidence type="ECO:0000313" key="5">
    <source>
        <dbReference type="EMBL" id="OXA55844.1"/>
    </source>
</evidence>
<dbReference type="InterPro" id="IPR040079">
    <property type="entry name" value="Glutathione_S-Trfase"/>
</dbReference>
<dbReference type="InterPro" id="IPR036249">
    <property type="entry name" value="Thioredoxin-like_sf"/>
</dbReference>
<dbReference type="InterPro" id="IPR050931">
    <property type="entry name" value="Mito_Protein_Transport_Metaxin"/>
</dbReference>
<keyword evidence="6" id="KW-1185">Reference proteome</keyword>
<keyword evidence="2" id="KW-0472">Membrane</keyword>
<keyword evidence="2" id="KW-1133">Transmembrane helix</keyword>
<dbReference type="InterPro" id="IPR036282">
    <property type="entry name" value="Glutathione-S-Trfase_C_sf"/>
</dbReference>
<organism evidence="5 6">
    <name type="scientific">Folsomia candida</name>
    <name type="common">Springtail</name>
    <dbReference type="NCBI Taxonomy" id="158441"/>
    <lineage>
        <taxon>Eukaryota</taxon>
        <taxon>Metazoa</taxon>
        <taxon>Ecdysozoa</taxon>
        <taxon>Arthropoda</taxon>
        <taxon>Hexapoda</taxon>
        <taxon>Collembola</taxon>
        <taxon>Entomobryomorpha</taxon>
        <taxon>Isotomoidea</taxon>
        <taxon>Isotomidae</taxon>
        <taxon>Proisotominae</taxon>
        <taxon>Folsomia</taxon>
    </lineage>
</organism>
<evidence type="ECO:0000256" key="1">
    <source>
        <dbReference type="ARBA" id="ARBA00006475"/>
    </source>
</evidence>
<evidence type="ECO:0000313" key="6">
    <source>
        <dbReference type="Proteomes" id="UP000198287"/>
    </source>
</evidence>
<evidence type="ECO:0000256" key="2">
    <source>
        <dbReference type="SAM" id="Phobius"/>
    </source>
</evidence>
<dbReference type="Proteomes" id="UP000198287">
    <property type="component" value="Unassembled WGS sequence"/>
</dbReference>
<dbReference type="OrthoDB" id="5809458at2759"/>
<feature type="transmembrane region" description="Helical" evidence="2">
    <location>
        <begin position="6"/>
        <end position="24"/>
    </location>
</feature>
<dbReference type="OMA" id="WYLRHES"/>
<dbReference type="SUPFAM" id="SSF52833">
    <property type="entry name" value="Thioredoxin-like"/>
    <property type="match status" value="1"/>
</dbReference>
<gene>
    <name evidence="5" type="ORF">Fcan01_08775</name>
</gene>
<protein>
    <submittedName>
        <fullName evidence="5">Failed axon connections</fullName>
    </submittedName>
</protein>
<dbReference type="Pfam" id="PF17172">
    <property type="entry name" value="GST_N_4"/>
    <property type="match status" value="1"/>
</dbReference>
<accession>A0A226EFL4</accession>
<name>A0A226EFL4_FOLCA</name>
<dbReference type="EMBL" id="LNIX01000004">
    <property type="protein sequence ID" value="OXA55844.1"/>
    <property type="molecule type" value="Genomic_DNA"/>
</dbReference>
<keyword evidence="2" id="KW-0812">Transmembrane</keyword>
<dbReference type="SFLD" id="SFLDG01180">
    <property type="entry name" value="SUF1"/>
    <property type="match status" value="1"/>
</dbReference>
<dbReference type="InterPro" id="IPR026928">
    <property type="entry name" value="FAX/IsoI-like"/>
</dbReference>
<comment type="similarity">
    <text evidence="1">Belongs to the FAX family.</text>
</comment>
<dbReference type="SUPFAM" id="SSF47616">
    <property type="entry name" value="GST C-terminal domain-like"/>
    <property type="match status" value="1"/>
</dbReference>
<comment type="caution">
    <text evidence="5">The sequence shown here is derived from an EMBL/GenBank/DDBJ whole genome shotgun (WGS) entry which is preliminary data.</text>
</comment>